<comment type="caution">
    <text evidence="1">The sequence shown here is derived from an EMBL/GenBank/DDBJ whole genome shotgun (WGS) entry which is preliminary data.</text>
</comment>
<evidence type="ECO:0000313" key="2">
    <source>
        <dbReference type="Proteomes" id="UP000805193"/>
    </source>
</evidence>
<keyword evidence="2" id="KW-1185">Reference proteome</keyword>
<gene>
    <name evidence="1" type="ORF">HPB47_022584</name>
</gene>
<reference evidence="1 2" key="1">
    <citation type="journal article" date="2020" name="Cell">
        <title>Large-Scale Comparative Analyses of Tick Genomes Elucidate Their Genetic Diversity and Vector Capacities.</title>
        <authorList>
            <consortium name="Tick Genome and Microbiome Consortium (TIGMIC)"/>
            <person name="Jia N."/>
            <person name="Wang J."/>
            <person name="Shi W."/>
            <person name="Du L."/>
            <person name="Sun Y."/>
            <person name="Zhan W."/>
            <person name="Jiang J.F."/>
            <person name="Wang Q."/>
            <person name="Zhang B."/>
            <person name="Ji P."/>
            <person name="Bell-Sakyi L."/>
            <person name="Cui X.M."/>
            <person name="Yuan T.T."/>
            <person name="Jiang B.G."/>
            <person name="Yang W.F."/>
            <person name="Lam T.T."/>
            <person name="Chang Q.C."/>
            <person name="Ding S.J."/>
            <person name="Wang X.J."/>
            <person name="Zhu J.G."/>
            <person name="Ruan X.D."/>
            <person name="Zhao L."/>
            <person name="Wei J.T."/>
            <person name="Ye R.Z."/>
            <person name="Que T.C."/>
            <person name="Du C.H."/>
            <person name="Zhou Y.H."/>
            <person name="Cheng J.X."/>
            <person name="Dai P.F."/>
            <person name="Guo W.B."/>
            <person name="Han X.H."/>
            <person name="Huang E.J."/>
            <person name="Li L.F."/>
            <person name="Wei W."/>
            <person name="Gao Y.C."/>
            <person name="Liu J.Z."/>
            <person name="Shao H.Z."/>
            <person name="Wang X."/>
            <person name="Wang C.C."/>
            <person name="Yang T.C."/>
            <person name="Huo Q.B."/>
            <person name="Li W."/>
            <person name="Chen H.Y."/>
            <person name="Chen S.E."/>
            <person name="Zhou L.G."/>
            <person name="Ni X.B."/>
            <person name="Tian J.H."/>
            <person name="Sheng Y."/>
            <person name="Liu T."/>
            <person name="Pan Y.S."/>
            <person name="Xia L.Y."/>
            <person name="Li J."/>
            <person name="Zhao F."/>
            <person name="Cao W.C."/>
        </authorList>
    </citation>
    <scope>NUCLEOTIDE SEQUENCE [LARGE SCALE GENOMIC DNA]</scope>
    <source>
        <strain evidence="1">Iper-2018</strain>
    </source>
</reference>
<proteinExistence type="predicted"/>
<accession>A0AC60QCL4</accession>
<protein>
    <submittedName>
        <fullName evidence="1">Uncharacterized protein</fullName>
    </submittedName>
</protein>
<sequence length="83" mass="10032">MTVSEEEVDQIKGMYLQMKLMDALSVRCYWERESMYRKIDDIMSRNCFEDIVRNLHFTNNLDTTKKQRKDEAWKMQAIDSSNE</sequence>
<dbReference type="Proteomes" id="UP000805193">
    <property type="component" value="Unassembled WGS sequence"/>
</dbReference>
<evidence type="ECO:0000313" key="1">
    <source>
        <dbReference type="EMBL" id="KAG0430558.1"/>
    </source>
</evidence>
<dbReference type="EMBL" id="JABSTQ010009311">
    <property type="protein sequence ID" value="KAG0430558.1"/>
    <property type="molecule type" value="Genomic_DNA"/>
</dbReference>
<name>A0AC60QCL4_IXOPE</name>
<organism evidence="1 2">
    <name type="scientific">Ixodes persulcatus</name>
    <name type="common">Taiga tick</name>
    <dbReference type="NCBI Taxonomy" id="34615"/>
    <lineage>
        <taxon>Eukaryota</taxon>
        <taxon>Metazoa</taxon>
        <taxon>Ecdysozoa</taxon>
        <taxon>Arthropoda</taxon>
        <taxon>Chelicerata</taxon>
        <taxon>Arachnida</taxon>
        <taxon>Acari</taxon>
        <taxon>Parasitiformes</taxon>
        <taxon>Ixodida</taxon>
        <taxon>Ixodoidea</taxon>
        <taxon>Ixodidae</taxon>
        <taxon>Ixodinae</taxon>
        <taxon>Ixodes</taxon>
    </lineage>
</organism>